<dbReference type="Proteomes" id="UP001642360">
    <property type="component" value="Unassembled WGS sequence"/>
</dbReference>
<evidence type="ECO:0000313" key="2">
    <source>
        <dbReference type="EMBL" id="CAK9146676.1"/>
    </source>
</evidence>
<name>A0ABC8RNW4_9AQUA</name>
<keyword evidence="3" id="KW-1185">Reference proteome</keyword>
<protein>
    <submittedName>
        <fullName evidence="2">Uncharacterized protein</fullName>
    </submittedName>
</protein>
<evidence type="ECO:0000313" key="3">
    <source>
        <dbReference type="Proteomes" id="UP001642360"/>
    </source>
</evidence>
<evidence type="ECO:0000256" key="1">
    <source>
        <dbReference type="SAM" id="MobiDB-lite"/>
    </source>
</evidence>
<reference evidence="2 3" key="1">
    <citation type="submission" date="2024-02" db="EMBL/GenBank/DDBJ databases">
        <authorList>
            <person name="Vignale AGUSTIN F."/>
            <person name="Sosa J E."/>
            <person name="Modenutti C."/>
        </authorList>
    </citation>
    <scope>NUCLEOTIDE SEQUENCE [LARGE SCALE GENOMIC DNA]</scope>
</reference>
<dbReference type="AlphaFoldDB" id="A0ABC8RNW4"/>
<sequence length="213" mass="23350">MGGASRFIMLVTTPFPSILYSRPSLFRLTRPSLLSLSTTPHHLTLSPSSPPHQLLLPIKSSQQQQIHAQSNTLKEDHFQDSPPGFSPTSGASHPWPDWSKLIDTVSTSGYFDRQRLDAAEGHEIIPEDAFVAYEELNDEFVHAANACLAFARERSNLLGLLSRRDIQVVVENGTPFLFKSALDTARRMRSFLGIGGSSGSSVRKCDVVGGGDM</sequence>
<feature type="region of interest" description="Disordered" evidence="1">
    <location>
        <begin position="65"/>
        <end position="92"/>
    </location>
</feature>
<comment type="caution">
    <text evidence="2">The sequence shown here is derived from an EMBL/GenBank/DDBJ whole genome shotgun (WGS) entry which is preliminary data.</text>
</comment>
<accession>A0ABC8RNW4</accession>
<dbReference type="EMBL" id="CAUOFW020001608">
    <property type="protein sequence ID" value="CAK9146676.1"/>
    <property type="molecule type" value="Genomic_DNA"/>
</dbReference>
<gene>
    <name evidence="2" type="ORF">ILEXP_LOCUS14535</name>
</gene>
<proteinExistence type="predicted"/>
<organism evidence="2 3">
    <name type="scientific">Ilex paraguariensis</name>
    <name type="common">yerba mate</name>
    <dbReference type="NCBI Taxonomy" id="185542"/>
    <lineage>
        <taxon>Eukaryota</taxon>
        <taxon>Viridiplantae</taxon>
        <taxon>Streptophyta</taxon>
        <taxon>Embryophyta</taxon>
        <taxon>Tracheophyta</taxon>
        <taxon>Spermatophyta</taxon>
        <taxon>Magnoliopsida</taxon>
        <taxon>eudicotyledons</taxon>
        <taxon>Gunneridae</taxon>
        <taxon>Pentapetalae</taxon>
        <taxon>asterids</taxon>
        <taxon>campanulids</taxon>
        <taxon>Aquifoliales</taxon>
        <taxon>Aquifoliaceae</taxon>
        <taxon>Ilex</taxon>
    </lineage>
</organism>